<dbReference type="Gene3D" id="2.60.200.60">
    <property type="match status" value="2"/>
</dbReference>
<protein>
    <submittedName>
        <fullName evidence="1">PAAR domain-containing protein</fullName>
    </submittedName>
</protein>
<keyword evidence="2" id="KW-1185">Reference proteome</keyword>
<evidence type="ECO:0000313" key="1">
    <source>
        <dbReference type="EMBL" id="MDO9708756.1"/>
    </source>
</evidence>
<organism evidence="1 2">
    <name type="scientific">Paracraurococcus lichenis</name>
    <dbReference type="NCBI Taxonomy" id="3064888"/>
    <lineage>
        <taxon>Bacteria</taxon>
        <taxon>Pseudomonadati</taxon>
        <taxon>Pseudomonadota</taxon>
        <taxon>Alphaproteobacteria</taxon>
        <taxon>Acetobacterales</taxon>
        <taxon>Roseomonadaceae</taxon>
        <taxon>Paracraurococcus</taxon>
    </lineage>
</organism>
<dbReference type="EMBL" id="JAUTWS010000008">
    <property type="protein sequence ID" value="MDO9708756.1"/>
    <property type="molecule type" value="Genomic_DNA"/>
</dbReference>
<dbReference type="RefSeq" id="WP_305103622.1">
    <property type="nucleotide sequence ID" value="NZ_JAUTWS010000008.1"/>
</dbReference>
<evidence type="ECO:0000313" key="2">
    <source>
        <dbReference type="Proteomes" id="UP001243009"/>
    </source>
</evidence>
<proteinExistence type="predicted"/>
<comment type="caution">
    <text evidence="1">The sequence shown here is derived from an EMBL/GenBank/DDBJ whole genome shotgun (WGS) entry which is preliminary data.</text>
</comment>
<name>A0ABT9DXZ7_9PROT</name>
<dbReference type="Pfam" id="PF05488">
    <property type="entry name" value="PAAR_motif"/>
    <property type="match status" value="1"/>
</dbReference>
<sequence length="95" mass="9184">MGQPAARLSDMHVCPAVTGVVPHVGGTIAMGLPTVLIGGLPAARMGDPALCVGPPGTVLMGAPTVLIGGQPAARMGDPCGHGGVIVSGWPTVLIG</sequence>
<dbReference type="InterPro" id="IPR008727">
    <property type="entry name" value="PAAR_motif"/>
</dbReference>
<reference evidence="1 2" key="1">
    <citation type="submission" date="2023-08" db="EMBL/GenBank/DDBJ databases">
        <title>The draft genome sequence of Paracraurococcus sp. LOR1-02.</title>
        <authorList>
            <person name="Kingkaew E."/>
            <person name="Tanasupawat S."/>
        </authorList>
    </citation>
    <scope>NUCLEOTIDE SEQUENCE [LARGE SCALE GENOMIC DNA]</scope>
    <source>
        <strain evidence="1 2">LOR1-02</strain>
    </source>
</reference>
<accession>A0ABT9DXZ7</accession>
<gene>
    <name evidence="1" type="ORF">Q7A36_10430</name>
</gene>
<dbReference type="Proteomes" id="UP001243009">
    <property type="component" value="Unassembled WGS sequence"/>
</dbReference>
<dbReference type="CDD" id="cd14738">
    <property type="entry name" value="PAAR_2"/>
    <property type="match status" value="1"/>
</dbReference>